<dbReference type="OrthoDB" id="7068425at2"/>
<name>A0A077F615_9PSED</name>
<organism evidence="1">
    <name type="scientific">Pseudomonas alkylphenolica</name>
    <dbReference type="NCBI Taxonomy" id="237609"/>
    <lineage>
        <taxon>Bacteria</taxon>
        <taxon>Pseudomonadati</taxon>
        <taxon>Pseudomonadota</taxon>
        <taxon>Gammaproteobacteria</taxon>
        <taxon>Pseudomonadales</taxon>
        <taxon>Pseudomonadaceae</taxon>
        <taxon>Pseudomonas</taxon>
    </lineage>
</organism>
<dbReference type="Gene3D" id="3.30.50.20">
    <property type="entry name" value="prophage-derive protein ybcO"/>
    <property type="match status" value="1"/>
</dbReference>
<protein>
    <submittedName>
        <fullName evidence="1">Phage protein</fullName>
    </submittedName>
</protein>
<proteinExistence type="predicted"/>
<dbReference type="InterPro" id="IPR010774">
    <property type="entry name" value="YbcO"/>
</dbReference>
<evidence type="ECO:0000313" key="1">
    <source>
        <dbReference type="EMBL" id="AIL60918.1"/>
    </source>
</evidence>
<gene>
    <name evidence="1" type="ORF">PSAKL28_16930</name>
</gene>
<dbReference type="KEGG" id="palk:PSAKL28_16930"/>
<dbReference type="EMBL" id="CP009048">
    <property type="protein sequence ID" value="AIL60918.1"/>
    <property type="molecule type" value="Genomic_DNA"/>
</dbReference>
<dbReference type="Proteomes" id="UP000028931">
    <property type="component" value="Chromosome"/>
</dbReference>
<accession>A0A077F615</accession>
<dbReference type="eggNOG" id="ENOG5032TP3">
    <property type="taxonomic scope" value="Bacteria"/>
</dbReference>
<dbReference type="AlphaFoldDB" id="A0A077F615"/>
<dbReference type="HOGENOM" id="CLU_155134_1_0_6"/>
<sequence length="99" mass="10628">MRQTKLTKAARGRECQVRIPGVCNGNPETTVLAHYRMSGTCGVGMKPNDLQGAWACSACHDACDGRSQLISRAEARQHHAEGVMRTQAKLMSEGVVAAC</sequence>
<reference evidence="1" key="1">
    <citation type="submission" date="2014-07" db="EMBL/GenBank/DDBJ databases">
        <authorList>
            <person name="Lee K."/>
            <person name="Lim J.Y."/>
            <person name="Hwang I."/>
        </authorList>
    </citation>
    <scope>NUCLEOTIDE SEQUENCE [LARGE SCALE GENOMIC DNA]</scope>
    <source>
        <strain evidence="1">KL28</strain>
    </source>
</reference>
<dbReference type="RefSeq" id="WP_038608994.1">
    <property type="nucleotide sequence ID" value="NZ_CP009048.1"/>
</dbReference>
<dbReference type="Pfam" id="PF07102">
    <property type="entry name" value="YbcO"/>
    <property type="match status" value="1"/>
</dbReference>